<organism evidence="2 3">
    <name type="scientific">Mycolicibacterium helvum</name>
    <dbReference type="NCBI Taxonomy" id="1534349"/>
    <lineage>
        <taxon>Bacteria</taxon>
        <taxon>Bacillati</taxon>
        <taxon>Actinomycetota</taxon>
        <taxon>Actinomycetes</taxon>
        <taxon>Mycobacteriales</taxon>
        <taxon>Mycobacteriaceae</taxon>
        <taxon>Mycolicibacterium</taxon>
    </lineage>
</organism>
<protein>
    <submittedName>
        <fullName evidence="2">Uncharacterized protein</fullName>
    </submittedName>
</protein>
<name>A0A7I7T8A5_9MYCO</name>
<feature type="compositionally biased region" description="Polar residues" evidence="1">
    <location>
        <begin position="127"/>
        <end position="136"/>
    </location>
</feature>
<evidence type="ECO:0000256" key="1">
    <source>
        <dbReference type="SAM" id="MobiDB-lite"/>
    </source>
</evidence>
<reference evidence="2 3" key="1">
    <citation type="journal article" date="2019" name="Emerg. Microbes Infect.">
        <title>Comprehensive subspecies identification of 175 nontuberculous mycobacteria species based on 7547 genomic profiles.</title>
        <authorList>
            <person name="Matsumoto Y."/>
            <person name="Kinjo T."/>
            <person name="Motooka D."/>
            <person name="Nabeya D."/>
            <person name="Jung N."/>
            <person name="Uechi K."/>
            <person name="Horii T."/>
            <person name="Iida T."/>
            <person name="Fujita J."/>
            <person name="Nakamura S."/>
        </authorList>
    </citation>
    <scope>NUCLEOTIDE SEQUENCE [LARGE SCALE GENOMIC DNA]</scope>
    <source>
        <strain evidence="2 3">JCM 30396</strain>
    </source>
</reference>
<dbReference type="EMBL" id="AP022596">
    <property type="protein sequence ID" value="BBY65467.1"/>
    <property type="molecule type" value="Genomic_DNA"/>
</dbReference>
<evidence type="ECO:0000313" key="3">
    <source>
        <dbReference type="Proteomes" id="UP000467148"/>
    </source>
</evidence>
<proteinExistence type="predicted"/>
<accession>A0A7I7T8A5</accession>
<feature type="region of interest" description="Disordered" evidence="1">
    <location>
        <begin position="119"/>
        <end position="142"/>
    </location>
</feature>
<evidence type="ECO:0000313" key="2">
    <source>
        <dbReference type="EMBL" id="BBY65467.1"/>
    </source>
</evidence>
<sequence length="142" mass="13522">MNKRRIIWLGEVTAVSAALSLGGFPIATASAEGESGAVPGAGFGPTLGVGHSSSYTGSSTSNNLCGGPLPHTGGFITQNCAGASIGVGDASSYTGAGTTNSPGGTASLGVGDVNSYTGGGSPGIADNGTNSTTRTVNYGPGH</sequence>
<gene>
    <name evidence="2" type="ORF">MHEL_37100</name>
</gene>
<keyword evidence="3" id="KW-1185">Reference proteome</keyword>
<dbReference type="RefSeq" id="WP_163749548.1">
    <property type="nucleotide sequence ID" value="NZ_AP022596.1"/>
</dbReference>
<dbReference type="AlphaFoldDB" id="A0A7I7T8A5"/>
<dbReference type="Proteomes" id="UP000467148">
    <property type="component" value="Chromosome"/>
</dbReference>
<dbReference type="KEGG" id="mhev:MHEL_37100"/>